<feature type="domain" description="Aminoglycoside phosphotransferase" evidence="1">
    <location>
        <begin position="27"/>
        <end position="264"/>
    </location>
</feature>
<dbReference type="PANTHER" id="PTHR21064">
    <property type="entry name" value="AMINOGLYCOSIDE PHOSPHOTRANSFERASE DOMAIN-CONTAINING PROTEIN-RELATED"/>
    <property type="match status" value="1"/>
</dbReference>
<accession>A0A1I5H5W7</accession>
<name>A0A1I5H5W7_9FIRM</name>
<evidence type="ECO:0000313" key="2">
    <source>
        <dbReference type="EMBL" id="SFO43652.1"/>
    </source>
</evidence>
<dbReference type="SUPFAM" id="SSF56112">
    <property type="entry name" value="Protein kinase-like (PK-like)"/>
    <property type="match status" value="1"/>
</dbReference>
<dbReference type="InterPro" id="IPR011009">
    <property type="entry name" value="Kinase-like_dom_sf"/>
</dbReference>
<dbReference type="AlphaFoldDB" id="A0A1I5H5W7"/>
<evidence type="ECO:0000313" key="3">
    <source>
        <dbReference type="Proteomes" id="UP000198806"/>
    </source>
</evidence>
<organism evidence="2 3">
    <name type="scientific">Anaerocolumna aminovalerica</name>
    <dbReference type="NCBI Taxonomy" id="1527"/>
    <lineage>
        <taxon>Bacteria</taxon>
        <taxon>Bacillati</taxon>
        <taxon>Bacillota</taxon>
        <taxon>Clostridia</taxon>
        <taxon>Lachnospirales</taxon>
        <taxon>Lachnospiraceae</taxon>
        <taxon>Anaerocolumna</taxon>
    </lineage>
</organism>
<dbReference type="PANTHER" id="PTHR21064:SF5">
    <property type="entry name" value="SLR1880 PROTEIN"/>
    <property type="match status" value="1"/>
</dbReference>
<dbReference type="RefSeq" id="WP_091687516.1">
    <property type="nucleotide sequence ID" value="NZ_BAABFM010000078.1"/>
</dbReference>
<gene>
    <name evidence="2" type="ORF">SAMN04489757_12615</name>
</gene>
<evidence type="ECO:0000259" key="1">
    <source>
        <dbReference type="Pfam" id="PF01636"/>
    </source>
</evidence>
<dbReference type="InterPro" id="IPR050249">
    <property type="entry name" value="Pseudomonas-type_ThrB"/>
</dbReference>
<sequence length="374" mass="43277">MENKIIDTKITAEVVNQFEFNGEFIHIEPLGQGHINSTYAVYFRRETVPPIRYVLQRINTSILKNPLTLMKNIEGVTNHLRKKIMEAGGNPDRETLTIVKTKDGKLFYEDGDKECWRAYLFIEDATCYQSAEKPGLFYNSAKAFGRFQKLLSDYPAETLSETIEKFHNTVNRYKNFEKAVQEDRMGRAKDVQKEIEFVKARKDDCGIVLDLIEKKEIPLRVTHNDTKLNNIMMDNETNEGICVIDLDTVMPGSVFYDFGDSIRFGASSAAEDETDLSKVYMDINLFKEYVEGFLSEAGETLTKKEYELLAFSAKLLTLECGIRFLTDYLEGDTYFKIHREHHNLDRARTQFKLVANMEEKMEMMNEIVMSHCKN</sequence>
<dbReference type="Pfam" id="PF01636">
    <property type="entry name" value="APH"/>
    <property type="match status" value="1"/>
</dbReference>
<reference evidence="2 3" key="1">
    <citation type="submission" date="2016-10" db="EMBL/GenBank/DDBJ databases">
        <authorList>
            <person name="de Groot N.N."/>
        </authorList>
    </citation>
    <scope>NUCLEOTIDE SEQUENCE [LARGE SCALE GENOMIC DNA]</scope>
    <source>
        <strain evidence="2 3">DSM 1283</strain>
    </source>
</reference>
<dbReference type="Gene3D" id="3.90.1200.10">
    <property type="match status" value="1"/>
</dbReference>
<dbReference type="STRING" id="1527.SAMN04489757_12615"/>
<proteinExistence type="predicted"/>
<dbReference type="InterPro" id="IPR002575">
    <property type="entry name" value="Aminoglycoside_PTrfase"/>
</dbReference>
<dbReference type="EMBL" id="FOWD01000026">
    <property type="protein sequence ID" value="SFO43652.1"/>
    <property type="molecule type" value="Genomic_DNA"/>
</dbReference>
<dbReference type="Proteomes" id="UP000198806">
    <property type="component" value="Unassembled WGS sequence"/>
</dbReference>
<dbReference type="GO" id="GO:0016740">
    <property type="term" value="F:transferase activity"/>
    <property type="evidence" value="ECO:0007669"/>
    <property type="project" value="UniProtKB-KW"/>
</dbReference>
<dbReference type="OrthoDB" id="526037at2"/>
<keyword evidence="2" id="KW-0808">Transferase</keyword>
<keyword evidence="3" id="KW-1185">Reference proteome</keyword>
<protein>
    <submittedName>
        <fullName evidence="2">Phosphotransferase enzyme family protein</fullName>
    </submittedName>
</protein>